<keyword evidence="8" id="KW-1185">Reference proteome</keyword>
<reference evidence="7 8" key="1">
    <citation type="submission" date="2015-07" db="EMBL/GenBank/DDBJ databases">
        <title>The genome of Dufourea novaeangliae.</title>
        <authorList>
            <person name="Pan H."/>
            <person name="Kapheim K."/>
        </authorList>
    </citation>
    <scope>NUCLEOTIDE SEQUENCE [LARGE SCALE GENOMIC DNA]</scope>
    <source>
        <strain evidence="7">0120121106</strain>
        <tissue evidence="7">Whole body</tissue>
    </source>
</reference>
<organism evidence="7 8">
    <name type="scientific">Dufourea novaeangliae</name>
    <name type="common">Sweat bee</name>
    <dbReference type="NCBI Taxonomy" id="178035"/>
    <lineage>
        <taxon>Eukaryota</taxon>
        <taxon>Metazoa</taxon>
        <taxon>Ecdysozoa</taxon>
        <taxon>Arthropoda</taxon>
        <taxon>Hexapoda</taxon>
        <taxon>Insecta</taxon>
        <taxon>Pterygota</taxon>
        <taxon>Neoptera</taxon>
        <taxon>Endopterygota</taxon>
        <taxon>Hymenoptera</taxon>
        <taxon>Apocrita</taxon>
        <taxon>Aculeata</taxon>
        <taxon>Apoidea</taxon>
        <taxon>Anthophila</taxon>
        <taxon>Halictidae</taxon>
        <taxon>Rophitinae</taxon>
        <taxon>Dufourea</taxon>
    </lineage>
</organism>
<dbReference type="PANTHER" id="PTHR12442">
    <property type="entry name" value="DYNEIN INTERMEDIATE CHAIN"/>
    <property type="match status" value="1"/>
</dbReference>
<dbReference type="InterPro" id="IPR050687">
    <property type="entry name" value="Dynein_IC"/>
</dbReference>
<dbReference type="Gene3D" id="2.130.10.10">
    <property type="entry name" value="YVTN repeat-like/Quinoprotein amine dehydrogenase"/>
    <property type="match status" value="1"/>
</dbReference>
<dbReference type="EMBL" id="KQ434890">
    <property type="protein sequence ID" value="KZC10483.1"/>
    <property type="molecule type" value="Genomic_DNA"/>
</dbReference>
<protein>
    <submittedName>
        <fullName evidence="7">WD repeat-containing protein 63</fullName>
    </submittedName>
</protein>
<keyword evidence="3 5" id="KW-0853">WD repeat</keyword>
<feature type="repeat" description="WD" evidence="5">
    <location>
        <begin position="510"/>
        <end position="532"/>
    </location>
</feature>
<gene>
    <name evidence="7" type="ORF">WN55_01912</name>
</gene>
<dbReference type="STRING" id="178035.A0A154PF50"/>
<dbReference type="SUPFAM" id="SSF50978">
    <property type="entry name" value="WD40 repeat-like"/>
    <property type="match status" value="1"/>
</dbReference>
<name>A0A154PF50_DUFNO</name>
<evidence type="ECO:0000256" key="4">
    <source>
        <dbReference type="ARBA" id="ARBA00022737"/>
    </source>
</evidence>
<evidence type="ECO:0000256" key="6">
    <source>
        <dbReference type="SAM" id="MobiDB-lite"/>
    </source>
</evidence>
<dbReference type="AlphaFoldDB" id="A0A154PF50"/>
<dbReference type="GO" id="GO:0045504">
    <property type="term" value="F:dynein heavy chain binding"/>
    <property type="evidence" value="ECO:0007669"/>
    <property type="project" value="TreeGrafter"/>
</dbReference>
<keyword evidence="4" id="KW-0677">Repeat</keyword>
<evidence type="ECO:0000256" key="2">
    <source>
        <dbReference type="ARBA" id="ARBA00022490"/>
    </source>
</evidence>
<accession>A0A154PF50</accession>
<dbReference type="GO" id="GO:0060294">
    <property type="term" value="P:cilium movement involved in cell motility"/>
    <property type="evidence" value="ECO:0007669"/>
    <property type="project" value="TreeGrafter"/>
</dbReference>
<dbReference type="PROSITE" id="PS50082">
    <property type="entry name" value="WD_REPEATS_2"/>
    <property type="match status" value="1"/>
</dbReference>
<proteinExistence type="predicted"/>
<dbReference type="Proteomes" id="UP000076502">
    <property type="component" value="Unassembled WGS sequence"/>
</dbReference>
<dbReference type="PANTHER" id="PTHR12442:SF5">
    <property type="entry name" value="DYNEIN AXONEMAL INTERMEDIATE CHAIN 3"/>
    <property type="match status" value="1"/>
</dbReference>
<feature type="region of interest" description="Disordered" evidence="6">
    <location>
        <begin position="251"/>
        <end position="284"/>
    </location>
</feature>
<dbReference type="Pfam" id="PF00400">
    <property type="entry name" value="WD40"/>
    <property type="match status" value="1"/>
</dbReference>
<dbReference type="GO" id="GO:0045503">
    <property type="term" value="F:dynein light chain binding"/>
    <property type="evidence" value="ECO:0007669"/>
    <property type="project" value="TreeGrafter"/>
</dbReference>
<comment type="subcellular location">
    <subcellularLocation>
        <location evidence="1">Cytoplasm</location>
    </subcellularLocation>
</comment>
<evidence type="ECO:0000256" key="1">
    <source>
        <dbReference type="ARBA" id="ARBA00004496"/>
    </source>
</evidence>
<keyword evidence="2" id="KW-0963">Cytoplasm</keyword>
<dbReference type="InterPro" id="IPR001680">
    <property type="entry name" value="WD40_rpt"/>
</dbReference>
<dbReference type="SMART" id="SM00320">
    <property type="entry name" value="WD40"/>
    <property type="match status" value="3"/>
</dbReference>
<feature type="compositionally biased region" description="Basic and acidic residues" evidence="6">
    <location>
        <begin position="822"/>
        <end position="839"/>
    </location>
</feature>
<dbReference type="OrthoDB" id="6619788at2759"/>
<dbReference type="InterPro" id="IPR015943">
    <property type="entry name" value="WD40/YVTN_repeat-like_dom_sf"/>
</dbReference>
<evidence type="ECO:0000313" key="8">
    <source>
        <dbReference type="Proteomes" id="UP000076502"/>
    </source>
</evidence>
<evidence type="ECO:0000256" key="5">
    <source>
        <dbReference type="PROSITE-ProRule" id="PRU00221"/>
    </source>
</evidence>
<feature type="region of interest" description="Disordered" evidence="6">
    <location>
        <begin position="822"/>
        <end position="841"/>
    </location>
</feature>
<evidence type="ECO:0000256" key="3">
    <source>
        <dbReference type="ARBA" id="ARBA00022574"/>
    </source>
</evidence>
<sequence>MPRKGVKCPSGWTLLDENIENVERVRLDLESQRELGCVVGVHVFLEYPWAYVNRDIVVRCARLTASPLAAFKKNIEAYEAETFLIGYSSDRLASENFVICLTEQAKRIVVKRNRNIAKMILNKVLGKVRKTVKPWKLLGSESEVDESFARDTRQLFEIEIEVPGRSLFSARKLSDRGSNDSKDSYVELVNANEEFRNVEKKCISRPVQTHLQPRETFVQTYRGYLRNAWTQYAYVDTLHGEFLDRHLAEGNVESKEESEQNDDQRSKGKSDVQESECNDEPREKTPLDLFLEARSLETIDTVKYNAAVNLHIDDIENLFRSEPKIQVFSDTPIFREPLSFVDLNFTRNEAVSDISLHQKSTDYVAISYVTGPTRSPAEKKLTTGQEFRSVVLVWKFDDPLVPWLRLQDHREISSVSFCPYDDRFVIGGCSSGRVVIWDIKDHLTDGRDDKNINVPLARKENRPVVRGTIVSDKNYSHHLAVRRIQWMPANYRIEPNGKLRKSSISSEAQFLTASEDGTVAVWNLSTLSGVPSVDDDNSDTALQPILRFRIGVSNEIPRNFLLLCLCLPSIGILQERNANHRETHELNSNEKYYAKCLWIGCAEGLIKCTWDEQIFDGETLNTVQCKLLNRSYVHDGPVTDIIRSPHIQDVFLTIGGHVFAIWKDDYLDSPLFWRRTCRRYTACCWASEPGVFLLGNNYGELELWDIKNESSEPISSQSVSSKSITRLISFDRSIDSESVKMIGVGDEAGFFRAFRERDPVRIDETVQRMDWFEEYVWREARRKKVFSSWQNDFLRNDPAAIAKISARRGEERKKELEEARAKLRKEEEERSKSKAEKSARGVPKSKHVAWISKEYERTKQVLLKKKNLDPADLEAKRLPLVVAQMERNAKLKRVQDTIDLQETYFSEALAVQLSESLVESKNSRPTAQLKRSTDGHATKSFKIRAKLFEMLAKNSVTRKS</sequence>
<dbReference type="InterPro" id="IPR036322">
    <property type="entry name" value="WD40_repeat_dom_sf"/>
</dbReference>
<dbReference type="GO" id="GO:0036156">
    <property type="term" value="C:inner dynein arm"/>
    <property type="evidence" value="ECO:0007669"/>
    <property type="project" value="TreeGrafter"/>
</dbReference>
<feature type="compositionally biased region" description="Basic and acidic residues" evidence="6">
    <location>
        <begin position="251"/>
        <end position="272"/>
    </location>
</feature>
<evidence type="ECO:0000313" key="7">
    <source>
        <dbReference type="EMBL" id="KZC10483.1"/>
    </source>
</evidence>
<dbReference type="GO" id="GO:0036159">
    <property type="term" value="P:inner dynein arm assembly"/>
    <property type="evidence" value="ECO:0007669"/>
    <property type="project" value="TreeGrafter"/>
</dbReference>